<dbReference type="AlphaFoldDB" id="A0AA89B6B7"/>
<feature type="signal peptide" evidence="2">
    <location>
        <begin position="1"/>
        <end position="22"/>
    </location>
</feature>
<dbReference type="InterPro" id="IPR007118">
    <property type="entry name" value="Expan_Lol_pI"/>
</dbReference>
<dbReference type="Proteomes" id="UP001188597">
    <property type="component" value="Unassembled WGS sequence"/>
</dbReference>
<dbReference type="GO" id="GO:0005576">
    <property type="term" value="C:extracellular region"/>
    <property type="evidence" value="ECO:0007669"/>
    <property type="project" value="InterPro"/>
</dbReference>
<dbReference type="PRINTS" id="PR01225">
    <property type="entry name" value="EXPANSNFAMLY"/>
</dbReference>
<name>A0AA89B6B7_9ASTE</name>
<keyword evidence="2" id="KW-0732">Signal</keyword>
<keyword evidence="1" id="KW-0961">Cell wall biogenesis/degradation</keyword>
<dbReference type="SUPFAM" id="SSF50685">
    <property type="entry name" value="Barwin-like endoglucanases"/>
    <property type="match status" value="1"/>
</dbReference>
<protein>
    <recommendedName>
        <fullName evidence="3">Expansin-like EG45 domain-containing protein</fullName>
    </recommendedName>
</protein>
<sequence length="88" mass="9291">MAKPQFVTAWAMSMAILCVALGYEGKNGHVHGHGQDYAHSTFYGDINGGETMQGACAYENLFEQGYGLATTTLSTALFINGATCGACF</sequence>
<dbReference type="PROSITE" id="PS50842">
    <property type="entry name" value="EXPANSIN_EG45"/>
    <property type="match status" value="1"/>
</dbReference>
<evidence type="ECO:0000313" key="5">
    <source>
        <dbReference type="Proteomes" id="UP001188597"/>
    </source>
</evidence>
<dbReference type="InterPro" id="IPR036908">
    <property type="entry name" value="RlpA-like_sf"/>
</dbReference>
<dbReference type="InterPro" id="IPR002963">
    <property type="entry name" value="Expansin"/>
</dbReference>
<feature type="chain" id="PRO_5041659493" description="Expansin-like EG45 domain-containing protein" evidence="2">
    <location>
        <begin position="23"/>
        <end position="88"/>
    </location>
</feature>
<dbReference type="PANTHER" id="PTHR31867">
    <property type="entry name" value="EXPANSIN-A15"/>
    <property type="match status" value="1"/>
</dbReference>
<evidence type="ECO:0000313" key="4">
    <source>
        <dbReference type="EMBL" id="KAK3028033.1"/>
    </source>
</evidence>
<comment type="caution">
    <text evidence="4">The sequence shown here is derived from an EMBL/GenBank/DDBJ whole genome shotgun (WGS) entry which is preliminary data.</text>
</comment>
<dbReference type="InterPro" id="IPR007112">
    <property type="entry name" value="Expansin/allergen_DPBB_dom"/>
</dbReference>
<gene>
    <name evidence="4" type="ORF">RJ639_038754</name>
</gene>
<evidence type="ECO:0000259" key="3">
    <source>
        <dbReference type="PROSITE" id="PS50842"/>
    </source>
</evidence>
<reference evidence="4" key="1">
    <citation type="submission" date="2022-12" db="EMBL/GenBank/DDBJ databases">
        <title>Draft genome assemblies for two species of Escallonia (Escalloniales).</title>
        <authorList>
            <person name="Chanderbali A."/>
            <person name="Dervinis C."/>
            <person name="Anghel I."/>
            <person name="Soltis D."/>
            <person name="Soltis P."/>
            <person name="Zapata F."/>
        </authorList>
    </citation>
    <scope>NUCLEOTIDE SEQUENCE</scope>
    <source>
        <strain evidence="4">UCBG64.0493</strain>
        <tissue evidence="4">Leaf</tissue>
    </source>
</reference>
<evidence type="ECO:0000256" key="2">
    <source>
        <dbReference type="SAM" id="SignalP"/>
    </source>
</evidence>
<dbReference type="GO" id="GO:0009664">
    <property type="term" value="P:plant-type cell wall organization"/>
    <property type="evidence" value="ECO:0007669"/>
    <property type="project" value="InterPro"/>
</dbReference>
<dbReference type="Gene3D" id="2.40.40.10">
    <property type="entry name" value="RlpA-like domain"/>
    <property type="match status" value="1"/>
</dbReference>
<keyword evidence="5" id="KW-1185">Reference proteome</keyword>
<accession>A0AA89B6B7</accession>
<feature type="domain" description="Expansin-like EG45" evidence="3">
    <location>
        <begin position="53"/>
        <end position="88"/>
    </location>
</feature>
<organism evidence="4 5">
    <name type="scientific">Escallonia herrerae</name>
    <dbReference type="NCBI Taxonomy" id="1293975"/>
    <lineage>
        <taxon>Eukaryota</taxon>
        <taxon>Viridiplantae</taxon>
        <taxon>Streptophyta</taxon>
        <taxon>Embryophyta</taxon>
        <taxon>Tracheophyta</taxon>
        <taxon>Spermatophyta</taxon>
        <taxon>Magnoliopsida</taxon>
        <taxon>eudicotyledons</taxon>
        <taxon>Gunneridae</taxon>
        <taxon>Pentapetalae</taxon>
        <taxon>asterids</taxon>
        <taxon>campanulids</taxon>
        <taxon>Escalloniales</taxon>
        <taxon>Escalloniaceae</taxon>
        <taxon>Escallonia</taxon>
    </lineage>
</organism>
<dbReference type="EMBL" id="JAVXUP010000431">
    <property type="protein sequence ID" value="KAK3028033.1"/>
    <property type="molecule type" value="Genomic_DNA"/>
</dbReference>
<proteinExistence type="predicted"/>
<evidence type="ECO:0000256" key="1">
    <source>
        <dbReference type="ARBA" id="ARBA00023316"/>
    </source>
</evidence>